<dbReference type="GO" id="GO:0006506">
    <property type="term" value="P:GPI anchor biosynthetic process"/>
    <property type="evidence" value="ECO:0007669"/>
    <property type="project" value="TreeGrafter"/>
</dbReference>
<keyword evidence="1" id="KW-0472">Membrane</keyword>
<dbReference type="RefSeq" id="WP_145203197.1">
    <property type="nucleotide sequence ID" value="NZ_CP036434.1"/>
</dbReference>
<gene>
    <name evidence="3" type="ORF">Poly30_47640</name>
</gene>
<accession>A0A518EYP2</accession>
<feature type="transmembrane region" description="Helical" evidence="1">
    <location>
        <begin position="14"/>
        <end position="33"/>
    </location>
</feature>
<dbReference type="SUPFAM" id="SSF56219">
    <property type="entry name" value="DNase I-like"/>
    <property type="match status" value="1"/>
</dbReference>
<dbReference type="Gene3D" id="3.60.10.10">
    <property type="entry name" value="Endonuclease/exonuclease/phosphatase"/>
    <property type="match status" value="1"/>
</dbReference>
<organism evidence="3 4">
    <name type="scientific">Saltatorellus ferox</name>
    <dbReference type="NCBI Taxonomy" id="2528018"/>
    <lineage>
        <taxon>Bacteria</taxon>
        <taxon>Pseudomonadati</taxon>
        <taxon>Planctomycetota</taxon>
        <taxon>Planctomycetia</taxon>
        <taxon>Planctomycetia incertae sedis</taxon>
        <taxon>Saltatorellus</taxon>
    </lineage>
</organism>
<proteinExistence type="predicted"/>
<dbReference type="Proteomes" id="UP000320390">
    <property type="component" value="Chromosome"/>
</dbReference>
<evidence type="ECO:0000313" key="4">
    <source>
        <dbReference type="Proteomes" id="UP000320390"/>
    </source>
</evidence>
<sequence length="363" mass="39879">MGAKRTGWRRVGRWLSWGILGALVVYVGVAATGRWTVLGELASQFRFYFGFVALAACLIFAAGRHWRKAALAAALVLWGSWPEGGLWPWSAGEPSRSEAATVALPSGPRGGGSHPTASVDAPGSPVFHMVCSNVLRPNVRYRELLEAVLESDPDVIGFLEFSSDWRDAAIERLSADYPYHVEALNTTGWNPFTWGLMLFSKTEIVSFEVLKIDFDEWALRPMLQATIAEPLDLTITLAHPERPGKPARMRARRLALETIAASDVEGPWLVIGDLNTTSTSPLFRDLVQATGLRDSRVGFGRLPTWEFGNRLPGPLPLPLPSWLRISVAIDHALYRDGLRVVDRSTLYAPGSDHRAVSVTLAGR</sequence>
<dbReference type="GO" id="GO:0016020">
    <property type="term" value="C:membrane"/>
    <property type="evidence" value="ECO:0007669"/>
    <property type="project" value="GOC"/>
</dbReference>
<keyword evidence="1" id="KW-1133">Transmembrane helix</keyword>
<evidence type="ECO:0000313" key="3">
    <source>
        <dbReference type="EMBL" id="QDV09207.1"/>
    </source>
</evidence>
<dbReference type="InterPro" id="IPR036691">
    <property type="entry name" value="Endo/exonu/phosph_ase_sf"/>
</dbReference>
<feature type="domain" description="Endonuclease/exonuclease/phosphatase" evidence="2">
    <location>
        <begin position="135"/>
        <end position="353"/>
    </location>
</feature>
<dbReference type="AlphaFoldDB" id="A0A518EYP2"/>
<keyword evidence="1" id="KW-0812">Transmembrane</keyword>
<dbReference type="EMBL" id="CP036434">
    <property type="protein sequence ID" value="QDV09207.1"/>
    <property type="molecule type" value="Genomic_DNA"/>
</dbReference>
<keyword evidence="4" id="KW-1185">Reference proteome</keyword>
<protein>
    <recommendedName>
        <fullName evidence="2">Endonuclease/exonuclease/phosphatase domain-containing protein</fullName>
    </recommendedName>
</protein>
<dbReference type="PANTHER" id="PTHR14859">
    <property type="entry name" value="CALCOFLUOR WHITE HYPERSENSITIVE PROTEIN PRECURSOR"/>
    <property type="match status" value="1"/>
</dbReference>
<dbReference type="PANTHER" id="PTHR14859:SF1">
    <property type="entry name" value="PGAP2-INTERACTING PROTEIN"/>
    <property type="match status" value="1"/>
</dbReference>
<dbReference type="InterPro" id="IPR005135">
    <property type="entry name" value="Endo/exonuclease/phosphatase"/>
</dbReference>
<evidence type="ECO:0000259" key="2">
    <source>
        <dbReference type="Pfam" id="PF03372"/>
    </source>
</evidence>
<name>A0A518EYP2_9BACT</name>
<dbReference type="Pfam" id="PF03372">
    <property type="entry name" value="Exo_endo_phos"/>
    <property type="match status" value="1"/>
</dbReference>
<dbReference type="InterPro" id="IPR051916">
    <property type="entry name" value="GPI-anchor_lipid_remodeler"/>
</dbReference>
<dbReference type="GO" id="GO:0003824">
    <property type="term" value="F:catalytic activity"/>
    <property type="evidence" value="ECO:0007669"/>
    <property type="project" value="InterPro"/>
</dbReference>
<reference evidence="3 4" key="1">
    <citation type="submission" date="2019-02" db="EMBL/GenBank/DDBJ databases">
        <title>Deep-cultivation of Planctomycetes and their phenomic and genomic characterization uncovers novel biology.</title>
        <authorList>
            <person name="Wiegand S."/>
            <person name="Jogler M."/>
            <person name="Boedeker C."/>
            <person name="Pinto D."/>
            <person name="Vollmers J."/>
            <person name="Rivas-Marin E."/>
            <person name="Kohn T."/>
            <person name="Peeters S.H."/>
            <person name="Heuer A."/>
            <person name="Rast P."/>
            <person name="Oberbeckmann S."/>
            <person name="Bunk B."/>
            <person name="Jeske O."/>
            <person name="Meyerdierks A."/>
            <person name="Storesund J.E."/>
            <person name="Kallscheuer N."/>
            <person name="Luecker S."/>
            <person name="Lage O.M."/>
            <person name="Pohl T."/>
            <person name="Merkel B.J."/>
            <person name="Hornburger P."/>
            <person name="Mueller R.-W."/>
            <person name="Bruemmer F."/>
            <person name="Labrenz M."/>
            <person name="Spormann A.M."/>
            <person name="Op den Camp H."/>
            <person name="Overmann J."/>
            <person name="Amann R."/>
            <person name="Jetten M.S.M."/>
            <person name="Mascher T."/>
            <person name="Medema M.H."/>
            <person name="Devos D.P."/>
            <person name="Kaster A.-K."/>
            <person name="Ovreas L."/>
            <person name="Rohde M."/>
            <person name="Galperin M.Y."/>
            <person name="Jogler C."/>
        </authorList>
    </citation>
    <scope>NUCLEOTIDE SEQUENCE [LARGE SCALE GENOMIC DNA]</scope>
    <source>
        <strain evidence="3 4">Poly30</strain>
    </source>
</reference>
<dbReference type="OrthoDB" id="9796594at2"/>
<feature type="transmembrane region" description="Helical" evidence="1">
    <location>
        <begin position="45"/>
        <end position="63"/>
    </location>
</feature>
<evidence type="ECO:0000256" key="1">
    <source>
        <dbReference type="SAM" id="Phobius"/>
    </source>
</evidence>